<dbReference type="GO" id="GO:0005694">
    <property type="term" value="C:chromosome"/>
    <property type="evidence" value="ECO:0007669"/>
    <property type="project" value="TreeGrafter"/>
</dbReference>
<proteinExistence type="inferred from homology"/>
<reference evidence="5 6" key="1">
    <citation type="submission" date="2016-10" db="EMBL/GenBank/DDBJ databases">
        <authorList>
            <person name="de Groot N.N."/>
        </authorList>
    </citation>
    <scope>NUCLEOTIDE SEQUENCE [LARGE SCALE GENOMIC DNA]</scope>
    <source>
        <strain evidence="5 6">LMG 27731</strain>
    </source>
</reference>
<dbReference type="PANTHER" id="PTHR33375">
    <property type="entry name" value="CHROMOSOME-PARTITIONING PROTEIN PARB-RELATED"/>
    <property type="match status" value="1"/>
</dbReference>
<feature type="region of interest" description="Disordered" evidence="3">
    <location>
        <begin position="1"/>
        <end position="34"/>
    </location>
</feature>
<dbReference type="FunFam" id="3.90.1530.30:FF:000001">
    <property type="entry name" value="Chromosome partitioning protein ParB"/>
    <property type="match status" value="1"/>
</dbReference>
<dbReference type="SMART" id="SM00470">
    <property type="entry name" value="ParB"/>
    <property type="match status" value="1"/>
</dbReference>
<dbReference type="SUPFAM" id="SSF110849">
    <property type="entry name" value="ParB/Sulfiredoxin"/>
    <property type="match status" value="1"/>
</dbReference>
<keyword evidence="2" id="KW-0238">DNA-binding</keyword>
<evidence type="ECO:0000313" key="5">
    <source>
        <dbReference type="EMBL" id="SFU24013.1"/>
    </source>
</evidence>
<dbReference type="RefSeq" id="WP_093642315.1">
    <property type="nucleotide sequence ID" value="NZ_FPBH01000024.1"/>
</dbReference>
<organism evidence="5 6">
    <name type="scientific">Paraburkholderia aspalathi</name>
    <dbReference type="NCBI Taxonomy" id="1324617"/>
    <lineage>
        <taxon>Bacteria</taxon>
        <taxon>Pseudomonadati</taxon>
        <taxon>Pseudomonadota</taxon>
        <taxon>Betaproteobacteria</taxon>
        <taxon>Burkholderiales</taxon>
        <taxon>Burkholderiaceae</taxon>
        <taxon>Paraburkholderia</taxon>
    </lineage>
</organism>
<sequence length="325" mass="35738">MSNMREQLLAKTSGIRTTSSIKEDEVKRSNRTQTAPGLAGALAVAQLRVQELESTGAASQLSVSDIVPNPWQPRRVFNEAKLSELAESIREVGLMQPIVVRRADDNYQIVAGERRWRAHKMVGLEAIKAVVVECSDEDMAVLALVENVSRDDLSDYEVAMSMRQTEKEFPDRKRMAEALGMSRSGLYQFLSFENLPDFIRKDLDIQPRLLGGTAAQAIVAAIKKHGEDGVNAAMELWPLVVKGDMDQGKVAAAIKALATRRTTTTNSASERSIDKFFSGKEHAGSITKDISGITVKIKAGVLTDAQETQIRELISQMFHAQPKAN</sequence>
<dbReference type="PANTHER" id="PTHR33375:SF1">
    <property type="entry name" value="CHROMOSOME-PARTITIONING PROTEIN PARB-RELATED"/>
    <property type="match status" value="1"/>
</dbReference>
<dbReference type="GO" id="GO:0007059">
    <property type="term" value="P:chromosome segregation"/>
    <property type="evidence" value="ECO:0007669"/>
    <property type="project" value="TreeGrafter"/>
</dbReference>
<accession>A0A1I7EJ94</accession>
<evidence type="ECO:0000259" key="4">
    <source>
        <dbReference type="SMART" id="SM00470"/>
    </source>
</evidence>
<dbReference type="NCBIfam" id="TIGR00180">
    <property type="entry name" value="parB_part"/>
    <property type="match status" value="1"/>
</dbReference>
<dbReference type="InterPro" id="IPR050336">
    <property type="entry name" value="Chromosome_partition/occlusion"/>
</dbReference>
<dbReference type="GO" id="GO:0003677">
    <property type="term" value="F:DNA binding"/>
    <property type="evidence" value="ECO:0007669"/>
    <property type="project" value="UniProtKB-KW"/>
</dbReference>
<comment type="similarity">
    <text evidence="1">Belongs to the ParB family.</text>
</comment>
<dbReference type="Gene3D" id="3.90.1530.10">
    <property type="entry name" value="Conserved hypothetical protein from pyrococcus furiosus pfu- 392566-001, ParB domain"/>
    <property type="match status" value="1"/>
</dbReference>
<evidence type="ECO:0000256" key="2">
    <source>
        <dbReference type="ARBA" id="ARBA00023125"/>
    </source>
</evidence>
<protein>
    <submittedName>
        <fullName evidence="5">ParB family protein</fullName>
    </submittedName>
</protein>
<dbReference type="EMBL" id="FPBH01000024">
    <property type="protein sequence ID" value="SFU24013.1"/>
    <property type="molecule type" value="Genomic_DNA"/>
</dbReference>
<dbReference type="Pfam" id="PF02195">
    <property type="entry name" value="ParB_N"/>
    <property type="match status" value="1"/>
</dbReference>
<evidence type="ECO:0000256" key="3">
    <source>
        <dbReference type="SAM" id="MobiDB-lite"/>
    </source>
</evidence>
<dbReference type="AlphaFoldDB" id="A0A1I7EJ94"/>
<dbReference type="SUPFAM" id="SSF109709">
    <property type="entry name" value="KorB DNA-binding domain-like"/>
    <property type="match status" value="1"/>
</dbReference>
<evidence type="ECO:0000313" key="6">
    <source>
        <dbReference type="Proteomes" id="UP000198844"/>
    </source>
</evidence>
<feature type="domain" description="ParB-like N-terminal" evidence="4">
    <location>
        <begin position="59"/>
        <end position="148"/>
    </location>
</feature>
<evidence type="ECO:0000256" key="1">
    <source>
        <dbReference type="ARBA" id="ARBA00006295"/>
    </source>
</evidence>
<dbReference type="Proteomes" id="UP000198844">
    <property type="component" value="Unassembled WGS sequence"/>
</dbReference>
<dbReference type="InterPro" id="IPR004437">
    <property type="entry name" value="ParB/RepB/Spo0J"/>
</dbReference>
<dbReference type="OrthoDB" id="8702972at2"/>
<dbReference type="InterPro" id="IPR036086">
    <property type="entry name" value="ParB/Sulfiredoxin_sf"/>
</dbReference>
<gene>
    <name evidence="5" type="ORF">SAMN05192563_102483</name>
</gene>
<dbReference type="CDD" id="cd16393">
    <property type="entry name" value="SPO0J_N"/>
    <property type="match status" value="1"/>
</dbReference>
<dbReference type="Gene3D" id="1.10.10.2830">
    <property type="match status" value="1"/>
</dbReference>
<name>A0A1I7EJ94_9BURK</name>
<dbReference type="InterPro" id="IPR003115">
    <property type="entry name" value="ParB_N"/>
</dbReference>